<dbReference type="EMBL" id="FNZR01000009">
    <property type="protein sequence ID" value="SEL73517.1"/>
    <property type="molecule type" value="Genomic_DNA"/>
</dbReference>
<dbReference type="AlphaFoldDB" id="A0A1H7SPW6"/>
<accession>A0A1H7SPW6</accession>
<dbReference type="Proteomes" id="UP000198916">
    <property type="component" value="Unassembled WGS sequence"/>
</dbReference>
<proteinExistence type="predicted"/>
<keyword evidence="2" id="KW-1185">Reference proteome</keyword>
<evidence type="ECO:0000313" key="2">
    <source>
        <dbReference type="Proteomes" id="UP000198916"/>
    </source>
</evidence>
<evidence type="ECO:0000313" key="1">
    <source>
        <dbReference type="EMBL" id="SEL73517.1"/>
    </source>
</evidence>
<reference evidence="2" key="1">
    <citation type="submission" date="2016-10" db="EMBL/GenBank/DDBJ databases">
        <authorList>
            <person name="Varghese N."/>
            <person name="Submissions S."/>
        </authorList>
    </citation>
    <scope>NUCLEOTIDE SEQUENCE [LARGE SCALE GENOMIC DNA]</scope>
    <source>
        <strain evidence="2">Jip14</strain>
    </source>
</reference>
<sequence length="344" mass="39260">MEHIDYKTLYNKVLSNPLDADAETLAKLIDRYPYSQPLRYIQARKDYQEQGLANGDTALLYTSFTDWLLAYVISDEGDTGDANLNDEVALQDEAALQDVVPPAIEVITAASETTGDDPDAIDQPGNEAELIEHPSSIDYFVFEEKTDNKPVGEETEDASQEVVPLSQATPHERVSRYNDEHMPYSFLWWLHKTRIEFAHTYQPYAPLDDRLPDADKLEEEQVLDQQIKEHIFHLQSPEEKLSAEHRAQTVPFQIPKKINPVIERFIREEPQIKPPPADKIDLENKARKSAEDQLTLVTETLAKIYVEQGLYPKAIAIYKKLSLKYPEKSAYFATQIAELANKLT</sequence>
<protein>
    <recommendedName>
        <fullName evidence="3">Tetratricopeptide repeat-containing protein</fullName>
    </recommendedName>
</protein>
<dbReference type="OrthoDB" id="594666at2"/>
<name>A0A1H7SPW6_9SPHI</name>
<dbReference type="STRING" id="332977.SAMN05421740_10959"/>
<gene>
    <name evidence="1" type="ORF">SAMN05421740_10959</name>
</gene>
<dbReference type="RefSeq" id="WP_090607865.1">
    <property type="nucleotide sequence ID" value="NZ_FNZR01000009.1"/>
</dbReference>
<evidence type="ECO:0008006" key="3">
    <source>
        <dbReference type="Google" id="ProtNLM"/>
    </source>
</evidence>
<organism evidence="1 2">
    <name type="scientific">Parapedobacter koreensis</name>
    <dbReference type="NCBI Taxonomy" id="332977"/>
    <lineage>
        <taxon>Bacteria</taxon>
        <taxon>Pseudomonadati</taxon>
        <taxon>Bacteroidota</taxon>
        <taxon>Sphingobacteriia</taxon>
        <taxon>Sphingobacteriales</taxon>
        <taxon>Sphingobacteriaceae</taxon>
        <taxon>Parapedobacter</taxon>
    </lineage>
</organism>